<feature type="domain" description="Glycosyl transferase family 1" evidence="1">
    <location>
        <begin position="194"/>
        <end position="337"/>
    </location>
</feature>
<dbReference type="Pfam" id="PF13439">
    <property type="entry name" value="Glyco_transf_4"/>
    <property type="match status" value="1"/>
</dbReference>
<dbReference type="Proteomes" id="UP000234503">
    <property type="component" value="Unassembled WGS sequence"/>
</dbReference>
<dbReference type="PANTHER" id="PTHR12526">
    <property type="entry name" value="GLYCOSYLTRANSFERASE"/>
    <property type="match status" value="1"/>
</dbReference>
<reference evidence="3 4" key="1">
    <citation type="submission" date="2017-12" db="EMBL/GenBank/DDBJ databases">
        <title>Characterization of six clinical isolates of Enterochimera gen. nov., a novel genus of the Yersiniaciae family and the three species Enterochimera arupensis sp. nov., Enterochimera coloradensis sp. nov, and Enterochimera californica sp. nov.</title>
        <authorList>
            <person name="Rossi A."/>
            <person name="Fisher M."/>
        </authorList>
    </citation>
    <scope>NUCLEOTIDE SEQUENCE [LARGE SCALE GENOMIC DNA]</scope>
    <source>
        <strain evidence="4">2016-Iso4</strain>
    </source>
</reference>
<proteinExistence type="predicted"/>
<dbReference type="Gene3D" id="3.40.50.2000">
    <property type="entry name" value="Glycogen Phosphorylase B"/>
    <property type="match status" value="2"/>
</dbReference>
<evidence type="ECO:0000313" key="3">
    <source>
        <dbReference type="EMBL" id="PLR32693.1"/>
    </source>
</evidence>
<keyword evidence="4" id="KW-1185">Reference proteome</keyword>
<dbReference type="EMBL" id="PJZH01000017">
    <property type="protein sequence ID" value="PLR32693.1"/>
    <property type="molecule type" value="Genomic_DNA"/>
</dbReference>
<dbReference type="Pfam" id="PF00534">
    <property type="entry name" value="Glycos_transf_1"/>
    <property type="match status" value="1"/>
</dbReference>
<dbReference type="SUPFAM" id="SSF53756">
    <property type="entry name" value="UDP-Glycosyltransferase/glycogen phosphorylase"/>
    <property type="match status" value="1"/>
</dbReference>
<evidence type="ECO:0000259" key="1">
    <source>
        <dbReference type="Pfam" id="PF00534"/>
    </source>
</evidence>
<dbReference type="InterPro" id="IPR001296">
    <property type="entry name" value="Glyco_trans_1"/>
</dbReference>
<dbReference type="RefSeq" id="WP_101825845.1">
    <property type="nucleotide sequence ID" value="NZ_PJZH01000017.1"/>
</dbReference>
<dbReference type="InterPro" id="IPR028098">
    <property type="entry name" value="Glyco_trans_4-like_N"/>
</dbReference>
<protein>
    <submittedName>
        <fullName evidence="3">Glycosyl transferase family 1</fullName>
    </submittedName>
</protein>
<comment type="caution">
    <text evidence="3">The sequence shown here is derived from an EMBL/GenBank/DDBJ whole genome shotgun (WGS) entry which is preliminary data.</text>
</comment>
<feature type="domain" description="Glycosyltransferase subfamily 4-like N-terminal" evidence="2">
    <location>
        <begin position="17"/>
        <end position="181"/>
    </location>
</feature>
<evidence type="ECO:0000313" key="4">
    <source>
        <dbReference type="Proteomes" id="UP000234503"/>
    </source>
</evidence>
<dbReference type="GO" id="GO:1901135">
    <property type="term" value="P:carbohydrate derivative metabolic process"/>
    <property type="evidence" value="ECO:0007669"/>
    <property type="project" value="UniProtKB-ARBA"/>
</dbReference>
<dbReference type="OrthoDB" id="9802524at2"/>
<dbReference type="PANTHER" id="PTHR12526:SF623">
    <property type="entry name" value="WABG"/>
    <property type="match status" value="1"/>
</dbReference>
<keyword evidence="3" id="KW-0808">Transferase</keyword>
<organism evidence="3 4">
    <name type="scientific">Chimaeribacter coloradensis</name>
    <dbReference type="NCBI Taxonomy" id="2060068"/>
    <lineage>
        <taxon>Bacteria</taxon>
        <taxon>Pseudomonadati</taxon>
        <taxon>Pseudomonadota</taxon>
        <taxon>Gammaproteobacteria</taxon>
        <taxon>Enterobacterales</taxon>
        <taxon>Yersiniaceae</taxon>
        <taxon>Chimaeribacter</taxon>
    </lineage>
</organism>
<name>A0A2N5DYN9_9GAMM</name>
<accession>A0A2N5DYN9</accession>
<sequence>MTPFRLALVRQKYRPDGGAERFVARALDALDNQNLDLNVITREWQGETRPEWHIHLCNPVKWGRISRERGFADAARALWQREKFDLVQSHERIAGCDIYRAGDGVHRRWLLQRARLLPVWRRKLLFSDRYHRYVMCAERAMYAAPELKAVICNAEMIKREIIADFGVAPEKISVIYNAIDSGKFVPAEEAARHTLRRQLSLPAAAHCLIFVGSGFERKGLAAAIQALAATESYLIVVGKDKDEKRYRALARSLGCLDRLRFMGVQKQTLPFYQAADALLLPTLYDPFPNVILEAMACGLPVITSHTCGGAEFIRQGENGFVCDALDVAVLTQAIRDLPACAPGSAMGAAARQRILPATPAALSAQLISLYSRLLD</sequence>
<dbReference type="GO" id="GO:0016757">
    <property type="term" value="F:glycosyltransferase activity"/>
    <property type="evidence" value="ECO:0007669"/>
    <property type="project" value="InterPro"/>
</dbReference>
<dbReference type="CDD" id="cd03801">
    <property type="entry name" value="GT4_PimA-like"/>
    <property type="match status" value="1"/>
</dbReference>
<evidence type="ECO:0000259" key="2">
    <source>
        <dbReference type="Pfam" id="PF13439"/>
    </source>
</evidence>
<gene>
    <name evidence="3" type="ORF">CYR32_15085</name>
</gene>
<dbReference type="AlphaFoldDB" id="A0A2N5DYN9"/>